<dbReference type="PROSITE" id="PS00107">
    <property type="entry name" value="PROTEIN_KINASE_ATP"/>
    <property type="match status" value="1"/>
</dbReference>
<keyword evidence="10 16" id="KW-0472">Membrane</keyword>
<dbReference type="Pfam" id="PF00954">
    <property type="entry name" value="S_locus_glycop"/>
    <property type="match status" value="1"/>
</dbReference>
<evidence type="ECO:0000256" key="15">
    <source>
        <dbReference type="SAM" id="MobiDB-lite"/>
    </source>
</evidence>
<comment type="subcellular location">
    <subcellularLocation>
        <location evidence="1">Membrane</location>
        <topology evidence="1">Single-pass membrane protein</topology>
    </subcellularLocation>
</comment>
<dbReference type="SMART" id="SM00473">
    <property type="entry name" value="PAN_AP"/>
    <property type="match status" value="1"/>
</dbReference>
<evidence type="ECO:0000256" key="3">
    <source>
        <dbReference type="ARBA" id="ARBA00022679"/>
    </source>
</evidence>
<dbReference type="InterPro" id="IPR001480">
    <property type="entry name" value="Bulb-type_lectin_dom"/>
</dbReference>
<dbReference type="FunCoup" id="A0A200QRV5">
    <property type="interactions" value="297"/>
</dbReference>
<dbReference type="InterPro" id="IPR017441">
    <property type="entry name" value="Protein_kinase_ATP_BS"/>
</dbReference>
<dbReference type="SMART" id="SM00108">
    <property type="entry name" value="B_lectin"/>
    <property type="match status" value="1"/>
</dbReference>
<dbReference type="Pfam" id="PF08276">
    <property type="entry name" value="PAN_2"/>
    <property type="match status" value="1"/>
</dbReference>
<feature type="compositionally biased region" description="Polar residues" evidence="15">
    <location>
        <begin position="772"/>
        <end position="793"/>
    </location>
</feature>
<organism evidence="21 22">
    <name type="scientific">Macleaya cordata</name>
    <name type="common">Five-seeded plume-poppy</name>
    <name type="synonym">Bocconia cordata</name>
    <dbReference type="NCBI Taxonomy" id="56857"/>
    <lineage>
        <taxon>Eukaryota</taxon>
        <taxon>Viridiplantae</taxon>
        <taxon>Streptophyta</taxon>
        <taxon>Embryophyta</taxon>
        <taxon>Tracheophyta</taxon>
        <taxon>Spermatophyta</taxon>
        <taxon>Magnoliopsida</taxon>
        <taxon>Ranunculales</taxon>
        <taxon>Papaveraceae</taxon>
        <taxon>Papaveroideae</taxon>
        <taxon>Macleaya</taxon>
    </lineage>
</organism>
<dbReference type="GO" id="GO:0106310">
    <property type="term" value="F:protein serine kinase activity"/>
    <property type="evidence" value="ECO:0007669"/>
    <property type="project" value="RHEA"/>
</dbReference>
<feature type="domain" description="Bulb-type lectin" evidence="19">
    <location>
        <begin position="25"/>
        <end position="134"/>
    </location>
</feature>
<evidence type="ECO:0000256" key="7">
    <source>
        <dbReference type="ARBA" id="ARBA00022777"/>
    </source>
</evidence>
<evidence type="ECO:0000256" key="9">
    <source>
        <dbReference type="ARBA" id="ARBA00022989"/>
    </source>
</evidence>
<dbReference type="InterPro" id="IPR011009">
    <property type="entry name" value="Kinase-like_dom_sf"/>
</dbReference>
<dbReference type="GO" id="GO:0005524">
    <property type="term" value="F:ATP binding"/>
    <property type="evidence" value="ECO:0007669"/>
    <property type="project" value="UniProtKB-UniRule"/>
</dbReference>
<keyword evidence="22" id="KW-1185">Reference proteome</keyword>
<evidence type="ECO:0000259" key="19">
    <source>
        <dbReference type="PROSITE" id="PS50927"/>
    </source>
</evidence>
<evidence type="ECO:0000313" key="21">
    <source>
        <dbReference type="EMBL" id="OVA13180.1"/>
    </source>
</evidence>
<dbReference type="OrthoDB" id="643280at2759"/>
<dbReference type="Gene3D" id="2.90.10.10">
    <property type="entry name" value="Bulb-type lectin domain"/>
    <property type="match status" value="1"/>
</dbReference>
<dbReference type="PIRSF" id="PIRSF000641">
    <property type="entry name" value="SRK"/>
    <property type="match status" value="1"/>
</dbReference>
<dbReference type="FunFam" id="1.10.510.10:FF:000227">
    <property type="entry name" value="Serine/threonine-protein kinase"/>
    <property type="match status" value="1"/>
</dbReference>
<feature type="chain" id="PRO_5012962019" description="Receptor-like serine/threonine-protein kinase" evidence="17">
    <location>
        <begin position="31"/>
        <end position="800"/>
    </location>
</feature>
<dbReference type="PROSITE" id="PS50927">
    <property type="entry name" value="BULB_LECTIN"/>
    <property type="match status" value="1"/>
</dbReference>
<evidence type="ECO:0000256" key="13">
    <source>
        <dbReference type="PIRNR" id="PIRNR000641"/>
    </source>
</evidence>
<dbReference type="SUPFAM" id="SSF56112">
    <property type="entry name" value="Protein kinase-like (PK-like)"/>
    <property type="match status" value="1"/>
</dbReference>
<dbReference type="InterPro" id="IPR036426">
    <property type="entry name" value="Bulb-type_lectin_dom_sf"/>
</dbReference>
<evidence type="ECO:0000256" key="14">
    <source>
        <dbReference type="PROSITE-ProRule" id="PRU10141"/>
    </source>
</evidence>
<dbReference type="SUPFAM" id="SSF51110">
    <property type="entry name" value="alpha-D-mannose-specific plant lectins"/>
    <property type="match status" value="1"/>
</dbReference>
<evidence type="ECO:0000256" key="6">
    <source>
        <dbReference type="ARBA" id="ARBA00022741"/>
    </source>
</evidence>
<comment type="catalytic activity">
    <reaction evidence="13">
        <text>L-seryl-[protein] + ATP = O-phospho-L-seryl-[protein] + ADP + H(+)</text>
        <dbReference type="Rhea" id="RHEA:17989"/>
        <dbReference type="Rhea" id="RHEA-COMP:9863"/>
        <dbReference type="Rhea" id="RHEA-COMP:11604"/>
        <dbReference type="ChEBI" id="CHEBI:15378"/>
        <dbReference type="ChEBI" id="CHEBI:29999"/>
        <dbReference type="ChEBI" id="CHEBI:30616"/>
        <dbReference type="ChEBI" id="CHEBI:83421"/>
        <dbReference type="ChEBI" id="CHEBI:456216"/>
        <dbReference type="EC" id="2.7.11.1"/>
    </reaction>
</comment>
<dbReference type="Gene3D" id="1.10.510.10">
    <property type="entry name" value="Transferase(Phosphotransferase) domain 1"/>
    <property type="match status" value="1"/>
</dbReference>
<dbReference type="CDD" id="cd14066">
    <property type="entry name" value="STKc_IRAK"/>
    <property type="match status" value="1"/>
</dbReference>
<comment type="similarity">
    <text evidence="13">Belongs to the protein kinase superfamily. Ser/Thr protein kinase family.</text>
</comment>
<keyword evidence="7 13" id="KW-0418">Kinase</keyword>
<feature type="binding site" evidence="14">
    <location>
        <position position="500"/>
    </location>
    <ligand>
        <name>ATP</name>
        <dbReference type="ChEBI" id="CHEBI:30616"/>
    </ligand>
</feature>
<dbReference type="SMART" id="SM00220">
    <property type="entry name" value="S_TKc"/>
    <property type="match status" value="1"/>
</dbReference>
<dbReference type="CDD" id="cd00028">
    <property type="entry name" value="B_lectin"/>
    <property type="match status" value="1"/>
</dbReference>
<comment type="catalytic activity">
    <reaction evidence="13">
        <text>L-threonyl-[protein] + ATP = O-phospho-L-threonyl-[protein] + ADP + H(+)</text>
        <dbReference type="Rhea" id="RHEA:46608"/>
        <dbReference type="Rhea" id="RHEA-COMP:11060"/>
        <dbReference type="Rhea" id="RHEA-COMP:11605"/>
        <dbReference type="ChEBI" id="CHEBI:15378"/>
        <dbReference type="ChEBI" id="CHEBI:30013"/>
        <dbReference type="ChEBI" id="CHEBI:30616"/>
        <dbReference type="ChEBI" id="CHEBI:61977"/>
        <dbReference type="ChEBI" id="CHEBI:456216"/>
        <dbReference type="EC" id="2.7.11.1"/>
    </reaction>
</comment>
<dbReference type="InterPro" id="IPR008271">
    <property type="entry name" value="Ser/Thr_kinase_AS"/>
</dbReference>
<dbReference type="GO" id="GO:0048544">
    <property type="term" value="P:recognition of pollen"/>
    <property type="evidence" value="ECO:0007669"/>
    <property type="project" value="InterPro"/>
</dbReference>
<dbReference type="PROSITE" id="PS50011">
    <property type="entry name" value="PROTEIN_KINASE_DOM"/>
    <property type="match status" value="1"/>
</dbReference>
<evidence type="ECO:0000259" key="18">
    <source>
        <dbReference type="PROSITE" id="PS50011"/>
    </source>
</evidence>
<dbReference type="PROSITE" id="PS00108">
    <property type="entry name" value="PROTEIN_KINASE_ST"/>
    <property type="match status" value="1"/>
</dbReference>
<feature type="region of interest" description="Disordered" evidence="15">
    <location>
        <begin position="772"/>
        <end position="800"/>
    </location>
</feature>
<keyword evidence="3 13" id="KW-0808">Transferase</keyword>
<name>A0A200QRV5_MACCD</name>
<dbReference type="GO" id="GO:0004674">
    <property type="term" value="F:protein serine/threonine kinase activity"/>
    <property type="evidence" value="ECO:0007669"/>
    <property type="project" value="UniProtKB-KW"/>
</dbReference>
<evidence type="ECO:0000256" key="11">
    <source>
        <dbReference type="ARBA" id="ARBA00023157"/>
    </source>
</evidence>
<sequence>MSVMDPRNNSCFFLSVLFLIFSFITHHTIAADTISGGQSLTGNRTIISKDGNFELGFFRPVWVANRDKPLLDPSSSELRLFGNGNLVLFNQSKTPIWSTKSASNTLNSTEAILGDDGNLVLRDRSNPSVVIWQSFDYPTNTWLPGGKLGLNKRTNEYQLLTSWRNEEDPAPGIFSLGLDSSETSEYFIKWNRSQQFWSSGRWNGHLFELVPEMRLNYIYNFSYITNVNESYFTYTVYNKSLISRFVMDFSGQIKQLSWSEDNQQWNLFWSQPKQQCDVYGICGAFGSCNQDTLKCECLQGFEKRSPKDWDLSDPTGGCVRKTRLQCGRNDVFSPMPNVKMPENPQPLAVGSTEECEVACANNCSCNAYAYGSSGCSLWSGDLLNPQKQSGGGQDLYLRLASSDVSVPEDKKTKKKSNTGSVVGAIVGVVAFLGLALVLIWRWRVRRSVGKSKTAEGTLVAFTYRDLQTATKNFSQKLGGGGFGSVFKGVLSDSTSIAVKKLEGLSQGEKQFRSEVSTIGKIQHVNLIRLRGFCSEGTKRLLVYDFMPKGSLDSHLFHQKDNEILDWKTRYQIALGTARGLAYLHEKCRDCIIHCDIKPENILLDAEFCPKVADFGLAKLVGREFSRVLTTMRGTRGYLAPEWISGIAITAKADVYSYGMMLFEIISGRRNSEHYSKDEIIRFFPTWAATKMNEGEEIISLVDNRLEGNVDIEELTRACRVACWCIQDDEAHRPTMGQVVQTLEGVLEVNLPPIPRSLHVLVENQDNVFFFSESSNRSSQAQNNTTSATSSQAKSRAPPHP</sequence>
<dbReference type="InterPro" id="IPR000858">
    <property type="entry name" value="S_locus_glycoprot_dom"/>
</dbReference>
<accession>A0A200QRV5</accession>
<proteinExistence type="inferred from homology"/>
<dbReference type="PANTHER" id="PTHR47974">
    <property type="entry name" value="OS07G0415500 PROTEIN"/>
    <property type="match status" value="1"/>
</dbReference>
<reference evidence="21 22" key="1">
    <citation type="journal article" date="2017" name="Mol. Plant">
        <title>The Genome of Medicinal Plant Macleaya cordata Provides New Insights into Benzylisoquinoline Alkaloids Metabolism.</title>
        <authorList>
            <person name="Liu X."/>
            <person name="Liu Y."/>
            <person name="Huang P."/>
            <person name="Ma Y."/>
            <person name="Qing Z."/>
            <person name="Tang Q."/>
            <person name="Cao H."/>
            <person name="Cheng P."/>
            <person name="Zheng Y."/>
            <person name="Yuan Z."/>
            <person name="Zhou Y."/>
            <person name="Liu J."/>
            <person name="Tang Z."/>
            <person name="Zhuo Y."/>
            <person name="Zhang Y."/>
            <person name="Yu L."/>
            <person name="Huang J."/>
            <person name="Yang P."/>
            <person name="Peng Q."/>
            <person name="Zhang J."/>
            <person name="Jiang W."/>
            <person name="Zhang Z."/>
            <person name="Lin K."/>
            <person name="Ro D.K."/>
            <person name="Chen X."/>
            <person name="Xiong X."/>
            <person name="Shang Y."/>
            <person name="Huang S."/>
            <person name="Zeng J."/>
        </authorList>
    </citation>
    <scope>NUCLEOTIDE SEQUENCE [LARGE SCALE GENOMIC DNA]</scope>
    <source>
        <strain evidence="22">cv. BLH2017</strain>
        <tissue evidence="21">Root</tissue>
    </source>
</reference>
<evidence type="ECO:0000256" key="4">
    <source>
        <dbReference type="ARBA" id="ARBA00022692"/>
    </source>
</evidence>
<dbReference type="CDD" id="cd01098">
    <property type="entry name" value="PAN_AP_plant"/>
    <property type="match status" value="1"/>
</dbReference>
<dbReference type="EMBL" id="MVGT01001188">
    <property type="protein sequence ID" value="OVA13180.1"/>
    <property type="molecule type" value="Genomic_DNA"/>
</dbReference>
<dbReference type="GO" id="GO:0016020">
    <property type="term" value="C:membrane"/>
    <property type="evidence" value="ECO:0007669"/>
    <property type="project" value="UniProtKB-SubCell"/>
</dbReference>
<dbReference type="InParanoid" id="A0A200QRV5"/>
<protein>
    <recommendedName>
        <fullName evidence="13">Receptor-like serine/threonine-protein kinase</fullName>
        <ecNumber evidence="13">2.7.11.1</ecNumber>
    </recommendedName>
</protein>
<keyword evidence="5 17" id="KW-0732">Signal</keyword>
<dbReference type="PANTHER" id="PTHR47974:SF19">
    <property type="entry name" value="RECEPTOR-LIKE SERINE_THREONINE-PROTEIN KINASE"/>
    <property type="match status" value="1"/>
</dbReference>
<keyword evidence="12" id="KW-0325">Glycoprotein</keyword>
<keyword evidence="11" id="KW-1015">Disulfide bond</keyword>
<evidence type="ECO:0000256" key="10">
    <source>
        <dbReference type="ARBA" id="ARBA00023136"/>
    </source>
</evidence>
<feature type="signal peptide" evidence="17">
    <location>
        <begin position="1"/>
        <end position="30"/>
    </location>
</feature>
<evidence type="ECO:0000313" key="22">
    <source>
        <dbReference type="Proteomes" id="UP000195402"/>
    </source>
</evidence>
<feature type="transmembrane region" description="Helical" evidence="16">
    <location>
        <begin position="421"/>
        <end position="442"/>
    </location>
</feature>
<dbReference type="InterPro" id="IPR000719">
    <property type="entry name" value="Prot_kinase_dom"/>
</dbReference>
<evidence type="ECO:0000256" key="2">
    <source>
        <dbReference type="ARBA" id="ARBA00022527"/>
    </source>
</evidence>
<dbReference type="Proteomes" id="UP000195402">
    <property type="component" value="Unassembled WGS sequence"/>
</dbReference>
<evidence type="ECO:0000259" key="20">
    <source>
        <dbReference type="PROSITE" id="PS50948"/>
    </source>
</evidence>
<evidence type="ECO:0000256" key="12">
    <source>
        <dbReference type="ARBA" id="ARBA00023180"/>
    </source>
</evidence>
<keyword evidence="2 13" id="KW-0723">Serine/threonine-protein kinase</keyword>
<dbReference type="STRING" id="56857.A0A200QRV5"/>
<dbReference type="EC" id="2.7.11.1" evidence="13"/>
<dbReference type="Pfam" id="PF01453">
    <property type="entry name" value="B_lectin"/>
    <property type="match status" value="1"/>
</dbReference>
<dbReference type="Gene3D" id="3.30.200.20">
    <property type="entry name" value="Phosphorylase Kinase, domain 1"/>
    <property type="match status" value="1"/>
</dbReference>
<feature type="domain" description="Apple" evidence="20">
    <location>
        <begin position="326"/>
        <end position="400"/>
    </location>
</feature>
<keyword evidence="8 13" id="KW-0067">ATP-binding</keyword>
<dbReference type="OMA" id="ERYSIMI"/>
<keyword evidence="9 16" id="KW-1133">Transmembrane helix</keyword>
<dbReference type="PROSITE" id="PS50948">
    <property type="entry name" value="PAN"/>
    <property type="match status" value="1"/>
</dbReference>
<evidence type="ECO:0000256" key="5">
    <source>
        <dbReference type="ARBA" id="ARBA00022729"/>
    </source>
</evidence>
<evidence type="ECO:0000256" key="17">
    <source>
        <dbReference type="SAM" id="SignalP"/>
    </source>
</evidence>
<keyword evidence="6 13" id="KW-0547">Nucleotide-binding</keyword>
<dbReference type="InterPro" id="IPR003609">
    <property type="entry name" value="Pan_app"/>
</dbReference>
<feature type="domain" description="Protein kinase" evidence="18">
    <location>
        <begin position="471"/>
        <end position="746"/>
    </location>
</feature>
<dbReference type="Pfam" id="PF00069">
    <property type="entry name" value="Pkinase"/>
    <property type="match status" value="1"/>
</dbReference>
<evidence type="ECO:0000256" key="1">
    <source>
        <dbReference type="ARBA" id="ARBA00004167"/>
    </source>
</evidence>
<dbReference type="AlphaFoldDB" id="A0A200QRV5"/>
<dbReference type="FunFam" id="3.30.200.20:FF:000250">
    <property type="entry name" value="Serine/threonine-protein kinase"/>
    <property type="match status" value="1"/>
</dbReference>
<keyword evidence="4 16" id="KW-0812">Transmembrane</keyword>
<comment type="caution">
    <text evidence="21">The sequence shown here is derived from an EMBL/GenBank/DDBJ whole genome shotgun (WGS) entry which is preliminary data.</text>
</comment>
<gene>
    <name evidence="21" type="ORF">BVC80_593g8</name>
</gene>
<dbReference type="InterPro" id="IPR024171">
    <property type="entry name" value="SRK-like_kinase"/>
</dbReference>
<evidence type="ECO:0000256" key="16">
    <source>
        <dbReference type="SAM" id="Phobius"/>
    </source>
</evidence>
<evidence type="ECO:0000256" key="8">
    <source>
        <dbReference type="ARBA" id="ARBA00022840"/>
    </source>
</evidence>